<dbReference type="InterPro" id="IPR045266">
    <property type="entry name" value="DOH_DOMON"/>
</dbReference>
<dbReference type="GO" id="GO:0004500">
    <property type="term" value="F:dopamine beta-monooxygenase activity"/>
    <property type="evidence" value="ECO:0007669"/>
    <property type="project" value="InterPro"/>
</dbReference>
<dbReference type="PANTHER" id="PTHR10157">
    <property type="entry name" value="DOPAMINE BETA HYDROXYLASE RELATED"/>
    <property type="match status" value="1"/>
</dbReference>
<proteinExistence type="predicted"/>
<dbReference type="CDD" id="cd09631">
    <property type="entry name" value="DOMON_DOH"/>
    <property type="match status" value="1"/>
</dbReference>
<dbReference type="GO" id="GO:0005615">
    <property type="term" value="C:extracellular space"/>
    <property type="evidence" value="ECO:0007669"/>
    <property type="project" value="TreeGrafter"/>
</dbReference>
<keyword evidence="3" id="KW-1185">Reference proteome</keyword>
<dbReference type="EMBL" id="JACSEA010000007">
    <property type="protein sequence ID" value="KAF7396775.1"/>
    <property type="molecule type" value="Genomic_DNA"/>
</dbReference>
<dbReference type="Proteomes" id="UP000614350">
    <property type="component" value="Unassembled WGS sequence"/>
</dbReference>
<feature type="domain" description="DOMON" evidence="1">
    <location>
        <begin position="5"/>
        <end position="47"/>
    </location>
</feature>
<dbReference type="Pfam" id="PF03351">
    <property type="entry name" value="DOMON"/>
    <property type="match status" value="1"/>
</dbReference>
<dbReference type="InterPro" id="IPR000945">
    <property type="entry name" value="DBH-like"/>
</dbReference>
<dbReference type="InterPro" id="IPR005018">
    <property type="entry name" value="DOMON_domain"/>
</dbReference>
<protein>
    <recommendedName>
        <fullName evidence="1">DOMON domain-containing protein</fullName>
    </recommendedName>
</protein>
<reference evidence="2" key="1">
    <citation type="journal article" date="2020" name="G3 (Bethesda)">
        <title>High-Quality Assemblies for Three Invasive Social Wasps from the &lt;i&gt;Vespula&lt;/i&gt; Genus.</title>
        <authorList>
            <person name="Harrop T.W.R."/>
            <person name="Guhlin J."/>
            <person name="McLaughlin G.M."/>
            <person name="Permina E."/>
            <person name="Stockwell P."/>
            <person name="Gilligan J."/>
            <person name="Le Lec M.F."/>
            <person name="Gruber M.A.M."/>
            <person name="Quinn O."/>
            <person name="Lovegrove M."/>
            <person name="Duncan E.J."/>
            <person name="Remnant E.J."/>
            <person name="Van Eeckhoven J."/>
            <person name="Graham B."/>
            <person name="Knapp R.A."/>
            <person name="Langford K.W."/>
            <person name="Kronenberg Z."/>
            <person name="Press M.O."/>
            <person name="Eacker S.M."/>
            <person name="Wilson-Rankin E.E."/>
            <person name="Purcell J."/>
            <person name="Lester P.J."/>
            <person name="Dearden P.K."/>
        </authorList>
    </citation>
    <scope>NUCLEOTIDE SEQUENCE</scope>
    <source>
        <strain evidence="2">Marl-1</strain>
    </source>
</reference>
<dbReference type="AlphaFoldDB" id="A0A834JZ14"/>
<evidence type="ECO:0000313" key="3">
    <source>
        <dbReference type="Proteomes" id="UP000614350"/>
    </source>
</evidence>
<sequence>MKDVSKDPEVDSSQDYRLLLGYENKTHTVLRFSRRYDTCDSRDLKITILENSRLLPGARWSSSFALNPLECSVDEAGEEEAVGAWLRGSVNLEEAIERDGKSNQGERRFSCETSAWDDERLKRIIPLIESPIVSDLFD</sequence>
<comment type="caution">
    <text evidence="2">The sequence shown here is derived from an EMBL/GenBank/DDBJ whole genome shotgun (WGS) entry which is preliminary data.</text>
</comment>
<dbReference type="GO" id="GO:0042421">
    <property type="term" value="P:norepinephrine biosynthetic process"/>
    <property type="evidence" value="ECO:0007669"/>
    <property type="project" value="TreeGrafter"/>
</dbReference>
<dbReference type="GO" id="GO:0030667">
    <property type="term" value="C:secretory granule membrane"/>
    <property type="evidence" value="ECO:0007669"/>
    <property type="project" value="TreeGrafter"/>
</dbReference>
<gene>
    <name evidence="2" type="ORF">HZH66_007637</name>
</gene>
<evidence type="ECO:0000259" key="1">
    <source>
        <dbReference type="Pfam" id="PF03351"/>
    </source>
</evidence>
<organism evidence="2 3">
    <name type="scientific">Vespula vulgaris</name>
    <name type="common">Yellow jacket</name>
    <name type="synonym">Wasp</name>
    <dbReference type="NCBI Taxonomy" id="7454"/>
    <lineage>
        <taxon>Eukaryota</taxon>
        <taxon>Metazoa</taxon>
        <taxon>Ecdysozoa</taxon>
        <taxon>Arthropoda</taxon>
        <taxon>Hexapoda</taxon>
        <taxon>Insecta</taxon>
        <taxon>Pterygota</taxon>
        <taxon>Neoptera</taxon>
        <taxon>Endopterygota</taxon>
        <taxon>Hymenoptera</taxon>
        <taxon>Apocrita</taxon>
        <taxon>Aculeata</taxon>
        <taxon>Vespoidea</taxon>
        <taxon>Vespidae</taxon>
        <taxon>Vespinae</taxon>
        <taxon>Vespula</taxon>
    </lineage>
</organism>
<evidence type="ECO:0000313" key="2">
    <source>
        <dbReference type="EMBL" id="KAF7396775.1"/>
    </source>
</evidence>
<accession>A0A834JZ14</accession>
<dbReference type="GO" id="GO:0042420">
    <property type="term" value="P:dopamine catabolic process"/>
    <property type="evidence" value="ECO:0007669"/>
    <property type="project" value="TreeGrafter"/>
</dbReference>
<dbReference type="GO" id="GO:0005507">
    <property type="term" value="F:copper ion binding"/>
    <property type="evidence" value="ECO:0007669"/>
    <property type="project" value="TreeGrafter"/>
</dbReference>
<dbReference type="GO" id="GO:0006589">
    <property type="term" value="P:octopamine biosynthetic process"/>
    <property type="evidence" value="ECO:0007669"/>
    <property type="project" value="TreeGrafter"/>
</dbReference>
<dbReference type="PANTHER" id="PTHR10157:SF40">
    <property type="entry name" value="MOXD1 HOMOLOG 2"/>
    <property type="match status" value="1"/>
</dbReference>
<name>A0A834JZ14_VESVU</name>